<accession>A0A9X9N0W7</accession>
<dbReference type="AlphaFoldDB" id="A0A9X9N0W7"/>
<dbReference type="Proteomes" id="UP001057296">
    <property type="component" value="Chromosome"/>
</dbReference>
<sequence>MSFIMLNYGKFLYPPTVKVIVTDEKNVTKPFSDDYEIKCRIFGYSLIDILLEESAIKLSENDGSVILNRIFTGNSHGDATRLMGSIAEILVTKFCNEYQEVNRRLGMYAKGASRLNNDMDNFIAVATGAQKTQQLYPNWYNPSDTQRDIIWVRKDNLDSQLLCVKSKSSFGKPAGLQIKTSHNYQYVLNSIERYHYPVLYFDLNNDWWKLDNALKNINFTGVLIQHDDITNEIKKILLNYFDVVVKIFSGEISLKYLIDMSKYEGMTDILKGLELADQNYDKKIIIP</sequence>
<evidence type="ECO:0000313" key="2">
    <source>
        <dbReference type="Proteomes" id="UP001057296"/>
    </source>
</evidence>
<protein>
    <submittedName>
        <fullName evidence="1">Uncharacterized protein</fullName>
    </submittedName>
</protein>
<evidence type="ECO:0000313" key="1">
    <source>
        <dbReference type="EMBL" id="UTG69200.1"/>
    </source>
</evidence>
<name>A0A9X9N0W7_NEISU</name>
<gene>
    <name evidence="1" type="ORF">KCG54_08290</name>
</gene>
<organism evidence="1 2">
    <name type="scientific">Neisseria subflava</name>
    <dbReference type="NCBI Taxonomy" id="28449"/>
    <lineage>
        <taxon>Bacteria</taxon>
        <taxon>Pseudomonadati</taxon>
        <taxon>Pseudomonadota</taxon>
        <taxon>Betaproteobacteria</taxon>
        <taxon>Neisseriales</taxon>
        <taxon>Neisseriaceae</taxon>
        <taxon>Neisseria</taxon>
    </lineage>
</organism>
<dbReference type="RefSeq" id="WP_083290059.1">
    <property type="nucleotide sequence ID" value="NZ_CP073115.1"/>
</dbReference>
<reference evidence="1" key="1">
    <citation type="submission" date="2021-04" db="EMBL/GenBank/DDBJ databases">
        <title>Characterizing Neisseria spp. as novel respiratory pathobionts in bronchiectasis.</title>
        <authorList>
            <person name="Li L."/>
            <person name="Mac Aogain M."/>
            <person name="Xu T."/>
            <person name="Jaggi T.K."/>
            <person name="Chan L.Y."/>
            <person name="Keir H.R."/>
            <person name="Dicker A.J."/>
            <person name="Qu J."/>
            <person name="Liu Y."/>
            <person name="Chen H.S."/>
            <person name="Koh M.S."/>
            <person name="Ong T.H."/>
            <person name="Lim A.Y.H."/>
            <person name="Abisheganaden J."/>
            <person name="Low T.B."/>
            <person name="Oliver B.G."/>
            <person name="Tan N.S."/>
            <person name="Fang M."/>
            <person name="Chalmers J.D."/>
            <person name="Chotirmall S.H."/>
        </authorList>
    </citation>
    <scope>NUCLEOTIDE SEQUENCE</scope>
    <source>
        <strain evidence="1">TT0077</strain>
    </source>
</reference>
<proteinExistence type="predicted"/>
<dbReference type="EMBL" id="CP073115">
    <property type="protein sequence ID" value="UTG69200.1"/>
    <property type="molecule type" value="Genomic_DNA"/>
</dbReference>